<protein>
    <recommendedName>
        <fullName evidence="3">DUF4265 domain-containing protein</fullName>
    </recommendedName>
</protein>
<gene>
    <name evidence="1" type="ORF">GCM10017774_15730</name>
</gene>
<name>A0ABQ3M619_9PSEU</name>
<comment type="caution">
    <text evidence="1">The sequence shown here is derived from an EMBL/GenBank/DDBJ whole genome shotgun (WGS) entry which is preliminary data.</text>
</comment>
<dbReference type="Pfam" id="PF14085">
    <property type="entry name" value="DUF4265"/>
    <property type="match status" value="1"/>
</dbReference>
<dbReference type="InterPro" id="IPR025361">
    <property type="entry name" value="DUF4265"/>
</dbReference>
<evidence type="ECO:0000313" key="1">
    <source>
        <dbReference type="EMBL" id="GHH33382.1"/>
    </source>
</evidence>
<dbReference type="RefSeq" id="WP_191297094.1">
    <property type="nucleotide sequence ID" value="NZ_BNAR01000002.1"/>
</dbReference>
<dbReference type="EMBL" id="BNAR01000002">
    <property type="protein sequence ID" value="GHH33382.1"/>
    <property type="molecule type" value="Genomic_DNA"/>
</dbReference>
<reference evidence="2" key="1">
    <citation type="journal article" date="2019" name="Int. J. Syst. Evol. Microbiol.">
        <title>The Global Catalogue of Microorganisms (GCM) 10K type strain sequencing project: providing services to taxonomists for standard genome sequencing and annotation.</title>
        <authorList>
            <consortium name="The Broad Institute Genomics Platform"/>
            <consortium name="The Broad Institute Genome Sequencing Center for Infectious Disease"/>
            <person name="Wu L."/>
            <person name="Ma J."/>
        </authorList>
    </citation>
    <scope>NUCLEOTIDE SEQUENCE [LARGE SCALE GENOMIC DNA]</scope>
    <source>
        <strain evidence="2">CGMCC 4.7367</strain>
    </source>
</reference>
<evidence type="ECO:0008006" key="3">
    <source>
        <dbReference type="Google" id="ProtNLM"/>
    </source>
</evidence>
<proteinExistence type="predicted"/>
<keyword evidence="2" id="KW-1185">Reference proteome</keyword>
<organism evidence="1 2">
    <name type="scientific">Lentzea cavernae</name>
    <dbReference type="NCBI Taxonomy" id="2020703"/>
    <lineage>
        <taxon>Bacteria</taxon>
        <taxon>Bacillati</taxon>
        <taxon>Actinomycetota</taxon>
        <taxon>Actinomycetes</taxon>
        <taxon>Pseudonocardiales</taxon>
        <taxon>Pseudonocardiaceae</taxon>
        <taxon>Lentzea</taxon>
    </lineage>
</organism>
<accession>A0ABQ3M619</accession>
<evidence type="ECO:0000313" key="2">
    <source>
        <dbReference type="Proteomes" id="UP000605568"/>
    </source>
</evidence>
<dbReference type="Proteomes" id="UP000605568">
    <property type="component" value="Unassembled WGS sequence"/>
</dbReference>
<sequence length="180" mass="19799">MTAEPVYIGHDDPVGRCERSGAVLVDLAPFGEPGFFEQLVVAPVEGLEVFEVRCVPLRAYGFSFGDEVGLGMTMMVERVVRRKGNRTLRVLLAPSAEHDGTAATFREEVDGRASALGLLFEWNGWGNVAINVTTEQIAPVIECIGGYVDRGLAFWEWSETVPFKPPTSPWPHVWPEAPPE</sequence>